<dbReference type="Gene3D" id="1.25.40.20">
    <property type="entry name" value="Ankyrin repeat-containing domain"/>
    <property type="match status" value="1"/>
</dbReference>
<feature type="transmembrane region" description="Helical" evidence="2">
    <location>
        <begin position="829"/>
        <end position="854"/>
    </location>
</feature>
<dbReference type="STRING" id="31234.E3LSU0"/>
<name>E3LSU0_CAERE</name>
<dbReference type="OrthoDB" id="5813519at2759"/>
<dbReference type="InterPro" id="IPR053345">
    <property type="entry name" value="Ankyrin_repeat-containing"/>
</dbReference>
<keyword evidence="2" id="KW-0812">Transmembrane</keyword>
<evidence type="ECO:0000256" key="2">
    <source>
        <dbReference type="SAM" id="Phobius"/>
    </source>
</evidence>
<dbReference type="HOGENOM" id="CLU_002600_0_0_1"/>
<dbReference type="Pfam" id="PF00023">
    <property type="entry name" value="Ank"/>
    <property type="match status" value="1"/>
</dbReference>
<dbReference type="EMBL" id="DS268414">
    <property type="protein sequence ID" value="EFP09353.1"/>
    <property type="molecule type" value="Genomic_DNA"/>
</dbReference>
<proteinExistence type="predicted"/>
<sequence length="1265" mass="146575">MSGNISRGRKRSPFSLNFLNFELIKCGFKKSSFSLFFVLNQKKVRELKPIVIEESQRRMVRFVKQFIDTCETFSVSDLLLIYKDLSILSRIVNAIALQSAAVHNIVEIREVVTEFLKADTKSFSEVVKNNLNHFLPILKDLEDRAIKLSRSVGSYERTVIDKIQKKNALIGSYASVGFLLRETHFMGKIDELFKYVKTKNTKESVLACAPDVVQNTRNFYYLSKKNTIVSLNAKNNLEIISNLKKNSGNLRKCMDNFKNYNENVKKVFKDKYMYFSFLLSFRNTIEEFHTDSSDLNKFENYMDKLKEVIQKTENSMDGRKASKIGAMFRRGINHLKIITDSKKAPTRSWTAGFTEIKEMGRVSEDLKSEWFQEKISKGKSTEVIEKNLGEFFKFVEMMIELEKSWRTFQKLYFESSHYLEVTANKVNFTEYHSSKIDVKFLDEYRKIFKTCEYNSSFDTEKYSTFDKEKMVLKDINSVIDSMNTWASETVSSIDPDVLDNFLNQMDRINLQSDAQASLDNIRSLNGYQSFHNLIEKFEKLEIIQKTASTAIDEKLISRAEPVISKTITEFQNSTFLVFSSCLTDKFTFSQETTTVIKYVRSVLDITHFEPTKRLFSQFLEMRKHLTKVEFFVKGIARTANVSDENPLFKLEKPKEVSMSFSRGVNMIHDMAIAFQSRQVLIEATGYNSDVSEVIRKNNPIDFVRSFWKNPAEPINKLIEDLNKLDKFAATIKNKNLLKIRTIFPRASKVIGFPDVFGSVYRQLNSYGYSDEEKLRNVENAKKLSELYLDFSSHRGYLPAAKLSVGNIKSYFDDVFELVDKSKKKRSENAYGLVAGISISIFVAIGSIILVVYGLTESGKEKYKKIYLYYFPKQQELEKRWRYSVTFMDRTDGKNSLLDAVREIHEVNVLKAVKRGVYINAYNCKCFPNQSCHFLFLSDISPELGNTALHIATKRAYPKIVDILIRHGADRTLLNAQNKTPEQLIPQNYRETQTLKIKRFEEVEKVYKKYKNKKFRIQVPNLFPNSSFHIYIDGRTDDNLTNSFIEKFQAISSEEFLPTTTHCIVKCNADGTLETDEMKLLMWIFSGVIIMKDSWMSECLKNEDIINHDYNYLVENVKYNGVIYNTITQWTNSMAKGSMPYLYGISVAVVNLDYENSEDDFFNEEFEFFTVSLLSNIVTMHGGTMLDTFPTKESYNIGSRPYLHVNTPPLFLIHNGTVDLKVYKNDPDKMYTLFTEQEFLVFMLKRNIQINTNPNPLSVAIDGIIE</sequence>
<keyword evidence="5" id="KW-1185">Reference proteome</keyword>
<dbReference type="SUPFAM" id="SSF48403">
    <property type="entry name" value="Ankyrin repeat"/>
    <property type="match status" value="1"/>
</dbReference>
<dbReference type="SMART" id="SM00292">
    <property type="entry name" value="BRCT"/>
    <property type="match status" value="1"/>
</dbReference>
<evidence type="ECO:0000313" key="4">
    <source>
        <dbReference type="EMBL" id="EFP09353.1"/>
    </source>
</evidence>
<feature type="domain" description="BRCT" evidence="3">
    <location>
        <begin position="1017"/>
        <end position="1112"/>
    </location>
</feature>
<keyword evidence="2" id="KW-1133">Transmembrane helix</keyword>
<dbReference type="InterPro" id="IPR003125">
    <property type="entry name" value="WSN"/>
</dbReference>
<feature type="repeat" description="ANK" evidence="1">
    <location>
        <begin position="943"/>
        <end position="975"/>
    </location>
</feature>
<organism evidence="5">
    <name type="scientific">Caenorhabditis remanei</name>
    <name type="common">Caenorhabditis vulgaris</name>
    <dbReference type="NCBI Taxonomy" id="31234"/>
    <lineage>
        <taxon>Eukaryota</taxon>
        <taxon>Metazoa</taxon>
        <taxon>Ecdysozoa</taxon>
        <taxon>Nematoda</taxon>
        <taxon>Chromadorea</taxon>
        <taxon>Rhabditida</taxon>
        <taxon>Rhabditina</taxon>
        <taxon>Rhabditomorpha</taxon>
        <taxon>Rhabditoidea</taxon>
        <taxon>Rhabditidae</taxon>
        <taxon>Peloderinae</taxon>
        <taxon>Caenorhabditis</taxon>
    </lineage>
</organism>
<evidence type="ECO:0000313" key="5">
    <source>
        <dbReference type="Proteomes" id="UP000008281"/>
    </source>
</evidence>
<protein>
    <recommendedName>
        <fullName evidence="3">BRCT domain-containing protein</fullName>
    </recommendedName>
</protein>
<dbReference type="Pfam" id="PF02206">
    <property type="entry name" value="WSN"/>
    <property type="match status" value="1"/>
</dbReference>
<dbReference type="InterPro" id="IPR002110">
    <property type="entry name" value="Ankyrin_rpt"/>
</dbReference>
<reference evidence="4" key="1">
    <citation type="submission" date="2007-07" db="EMBL/GenBank/DDBJ databases">
        <title>PCAP assembly of the Caenorhabditis remanei genome.</title>
        <authorList>
            <consortium name="The Caenorhabditis remanei Sequencing Consortium"/>
            <person name="Wilson R.K."/>
        </authorList>
    </citation>
    <scope>NUCLEOTIDE SEQUENCE [LARGE SCALE GENOMIC DNA]</scope>
    <source>
        <strain evidence="4">PB4641</strain>
    </source>
</reference>
<dbReference type="PROSITE" id="PS50297">
    <property type="entry name" value="ANK_REP_REGION"/>
    <property type="match status" value="1"/>
</dbReference>
<dbReference type="SMART" id="SM00248">
    <property type="entry name" value="ANK"/>
    <property type="match status" value="2"/>
</dbReference>
<dbReference type="SMART" id="SM00453">
    <property type="entry name" value="WSN"/>
    <property type="match status" value="1"/>
</dbReference>
<dbReference type="PROSITE" id="PS50088">
    <property type="entry name" value="ANK_REPEAT"/>
    <property type="match status" value="1"/>
</dbReference>
<dbReference type="Pfam" id="PF00533">
    <property type="entry name" value="BRCT"/>
    <property type="match status" value="1"/>
</dbReference>
<dbReference type="InterPro" id="IPR036770">
    <property type="entry name" value="Ankyrin_rpt-contain_sf"/>
</dbReference>
<dbReference type="eggNOG" id="KOG4177">
    <property type="taxonomic scope" value="Eukaryota"/>
</dbReference>
<dbReference type="InterPro" id="IPR001357">
    <property type="entry name" value="BRCT_dom"/>
</dbReference>
<dbReference type="SUPFAM" id="SSF52113">
    <property type="entry name" value="BRCT domain"/>
    <property type="match status" value="1"/>
</dbReference>
<dbReference type="Gene3D" id="3.40.50.10190">
    <property type="entry name" value="BRCT domain"/>
    <property type="match status" value="1"/>
</dbReference>
<evidence type="ECO:0000256" key="1">
    <source>
        <dbReference type="PROSITE-ProRule" id="PRU00023"/>
    </source>
</evidence>
<keyword evidence="2" id="KW-0472">Membrane</keyword>
<dbReference type="InParanoid" id="E3LSU0"/>
<accession>E3LSU0</accession>
<dbReference type="Proteomes" id="UP000008281">
    <property type="component" value="Unassembled WGS sequence"/>
</dbReference>
<dbReference type="AlphaFoldDB" id="E3LSU0"/>
<dbReference type="PANTHER" id="PTHR22956">
    <property type="entry name" value="ANKYRIN REPEAT-CONTAINING PROTEIN F37A4.4-RELATED-RELATED"/>
    <property type="match status" value="1"/>
</dbReference>
<gene>
    <name evidence="4" type="ORF">CRE_25084</name>
</gene>
<evidence type="ECO:0000259" key="3">
    <source>
        <dbReference type="PROSITE" id="PS50172"/>
    </source>
</evidence>
<keyword evidence="1" id="KW-0040">ANK repeat</keyword>
<dbReference type="PROSITE" id="PS50172">
    <property type="entry name" value="BRCT"/>
    <property type="match status" value="1"/>
</dbReference>
<dbReference type="OMA" id="FHIYIDG"/>
<dbReference type="InterPro" id="IPR036420">
    <property type="entry name" value="BRCT_dom_sf"/>
</dbReference>
<dbReference type="PANTHER" id="PTHR22956:SF17">
    <property type="entry name" value="ANKYRIN REPEAT-CONTAINING PROTEIN F37A4.4-RELATED"/>
    <property type="match status" value="1"/>
</dbReference>